<name>A0A420WXQ1_9GAMM</name>
<gene>
    <name evidence="1" type="ORF">C7446_1751</name>
</gene>
<evidence type="ECO:0000313" key="1">
    <source>
        <dbReference type="EMBL" id="RKR04541.1"/>
    </source>
</evidence>
<dbReference type="AlphaFoldDB" id="A0A420WXQ1"/>
<dbReference type="OrthoDB" id="6170893at2"/>
<dbReference type="RefSeq" id="WP_121172677.1">
    <property type="nucleotide sequence ID" value="NZ_RBIN01000004.1"/>
</dbReference>
<dbReference type="Proteomes" id="UP000281975">
    <property type="component" value="Unassembled WGS sequence"/>
</dbReference>
<keyword evidence="2" id="KW-1185">Reference proteome</keyword>
<organism evidence="1 2">
    <name type="scientific">Kushneria sinocarnis</name>
    <dbReference type="NCBI Taxonomy" id="595502"/>
    <lineage>
        <taxon>Bacteria</taxon>
        <taxon>Pseudomonadati</taxon>
        <taxon>Pseudomonadota</taxon>
        <taxon>Gammaproteobacteria</taxon>
        <taxon>Oceanospirillales</taxon>
        <taxon>Halomonadaceae</taxon>
        <taxon>Kushneria</taxon>
    </lineage>
</organism>
<reference evidence="1 2" key="1">
    <citation type="submission" date="2018-10" db="EMBL/GenBank/DDBJ databases">
        <title>Genomic Encyclopedia of Type Strains, Phase IV (KMG-IV): sequencing the most valuable type-strain genomes for metagenomic binning, comparative biology and taxonomic classification.</title>
        <authorList>
            <person name="Goeker M."/>
        </authorList>
    </citation>
    <scope>NUCLEOTIDE SEQUENCE [LARGE SCALE GENOMIC DNA]</scope>
    <source>
        <strain evidence="1 2">DSM 23229</strain>
    </source>
</reference>
<accession>A0A420WXQ1</accession>
<dbReference type="EMBL" id="RBIN01000004">
    <property type="protein sequence ID" value="RKR04541.1"/>
    <property type="molecule type" value="Genomic_DNA"/>
</dbReference>
<protein>
    <submittedName>
        <fullName evidence="1">Uncharacterized protein</fullName>
    </submittedName>
</protein>
<proteinExistence type="predicted"/>
<evidence type="ECO:0000313" key="2">
    <source>
        <dbReference type="Proteomes" id="UP000281975"/>
    </source>
</evidence>
<comment type="caution">
    <text evidence="1">The sequence shown here is derived from an EMBL/GenBank/DDBJ whole genome shotgun (WGS) entry which is preliminary data.</text>
</comment>
<sequence length="141" mass="15582">MSDSGFYATAMRGLPGVIDHWLTLGDAPVARLGIILADTARVAKLGEPEGDPDRATLEQWRTDTPPSLWAARAAIFLLVQMPARPAPRSPDECAAWAYVWIRLREHESPDQARAALPGHLQEALTLAIDHAWQDREALRLL</sequence>